<reference evidence="3 4" key="1">
    <citation type="journal article" date="2019" name="Int. J. Syst. Evol. Microbiol.">
        <title>The Global Catalogue of Microorganisms (GCM) 10K type strain sequencing project: providing services to taxonomists for standard genome sequencing and annotation.</title>
        <authorList>
            <consortium name="The Broad Institute Genomics Platform"/>
            <consortium name="The Broad Institute Genome Sequencing Center for Infectious Disease"/>
            <person name="Wu L."/>
            <person name="Ma J."/>
        </authorList>
    </citation>
    <scope>NUCLEOTIDE SEQUENCE [LARGE SCALE GENOMIC DNA]</scope>
    <source>
        <strain evidence="3 4">JCM 10425</strain>
    </source>
</reference>
<dbReference type="Gene3D" id="3.90.1300.10">
    <property type="entry name" value="Amidase signature (AS) domain"/>
    <property type="match status" value="1"/>
</dbReference>
<evidence type="ECO:0000256" key="1">
    <source>
        <dbReference type="ARBA" id="ARBA00009199"/>
    </source>
</evidence>
<dbReference type="PANTHER" id="PTHR11895">
    <property type="entry name" value="TRANSAMIDASE"/>
    <property type="match status" value="1"/>
</dbReference>
<dbReference type="Proteomes" id="UP001500967">
    <property type="component" value="Unassembled WGS sequence"/>
</dbReference>
<dbReference type="InterPro" id="IPR036928">
    <property type="entry name" value="AS_sf"/>
</dbReference>
<dbReference type="InterPro" id="IPR000120">
    <property type="entry name" value="Amidase"/>
</dbReference>
<accession>A0ABN0UYZ2</accession>
<evidence type="ECO:0000259" key="2">
    <source>
        <dbReference type="Pfam" id="PF01425"/>
    </source>
</evidence>
<evidence type="ECO:0000313" key="3">
    <source>
        <dbReference type="EMBL" id="GAA0267117.1"/>
    </source>
</evidence>
<gene>
    <name evidence="3" type="ORF">GCM10009539_62390</name>
</gene>
<dbReference type="InterPro" id="IPR023631">
    <property type="entry name" value="Amidase_dom"/>
</dbReference>
<feature type="domain" description="Amidase" evidence="2">
    <location>
        <begin position="22"/>
        <end position="422"/>
    </location>
</feature>
<dbReference type="SUPFAM" id="SSF75304">
    <property type="entry name" value="Amidase signature (AS) enzymes"/>
    <property type="match status" value="1"/>
</dbReference>
<dbReference type="Pfam" id="PF01425">
    <property type="entry name" value="Amidase"/>
    <property type="match status" value="1"/>
</dbReference>
<protein>
    <submittedName>
        <fullName evidence="3">Amidase</fullName>
    </submittedName>
</protein>
<dbReference type="RefSeq" id="WP_344652508.1">
    <property type="nucleotide sequence ID" value="NZ_BAAAGX010000027.1"/>
</dbReference>
<dbReference type="EMBL" id="BAAAGX010000027">
    <property type="protein sequence ID" value="GAA0267117.1"/>
    <property type="molecule type" value="Genomic_DNA"/>
</dbReference>
<evidence type="ECO:0000313" key="4">
    <source>
        <dbReference type="Proteomes" id="UP001500967"/>
    </source>
</evidence>
<name>A0ABN0UYZ2_9ACTN</name>
<sequence length="444" mass="46708">MIGATATEMAAAVREGRITARELVQQHLEHIERVDPKYGAFRRVRTAEALREADAVDQRTEKGPLAGVPVAIKDHVEVTGEVRRDGSLATSSAPATEDHPLVRRWREAGAVVVGLTRVPELCIFPTSDDPDGVARSPWNPDYSAGGSSGGAGAAVAAGMVPLAHGSDGMGSIRIPAACCGVLGFKPGAGVTPHADGEGWLGLSEHGVLATTVDDVALGLGVMAGREITVRKKPLRVAISSRSPVVFAQPDSETRDGLHRVGRAFALAGHSTFARNPKIPASLQTLAGAFWTGAVAAELPPNIDESALQPRTRTHVAVGRAALRAGLADERQRDRWRDRALAFFDDVDVLVMPVLAKAPARAEAWSAKPWWPNAQMSTRLAPYPGMWNLAGFPALAVPAGMRSDGLPASVQLVGPPGSEDLLLGAAADLSWPRHPEQLSGTAARP</sequence>
<organism evidence="3 4">
    <name type="scientific">Cryptosporangium japonicum</name>
    <dbReference type="NCBI Taxonomy" id="80872"/>
    <lineage>
        <taxon>Bacteria</taxon>
        <taxon>Bacillati</taxon>
        <taxon>Actinomycetota</taxon>
        <taxon>Actinomycetes</taxon>
        <taxon>Cryptosporangiales</taxon>
        <taxon>Cryptosporangiaceae</taxon>
        <taxon>Cryptosporangium</taxon>
    </lineage>
</organism>
<keyword evidence="4" id="KW-1185">Reference proteome</keyword>
<comment type="similarity">
    <text evidence="1">Belongs to the amidase family.</text>
</comment>
<proteinExistence type="inferred from homology"/>
<comment type="caution">
    <text evidence="3">The sequence shown here is derived from an EMBL/GenBank/DDBJ whole genome shotgun (WGS) entry which is preliminary data.</text>
</comment>
<dbReference type="PANTHER" id="PTHR11895:SF7">
    <property type="entry name" value="GLUTAMYL-TRNA(GLN) AMIDOTRANSFERASE SUBUNIT A, MITOCHONDRIAL"/>
    <property type="match status" value="1"/>
</dbReference>